<reference evidence="2" key="2">
    <citation type="journal article" date="2024" name="Plant">
        <title>Genomic evolution and insights into agronomic trait innovations of Sesamum species.</title>
        <authorList>
            <person name="Miao H."/>
            <person name="Wang L."/>
            <person name="Qu L."/>
            <person name="Liu H."/>
            <person name="Sun Y."/>
            <person name="Le M."/>
            <person name="Wang Q."/>
            <person name="Wei S."/>
            <person name="Zheng Y."/>
            <person name="Lin W."/>
            <person name="Duan Y."/>
            <person name="Cao H."/>
            <person name="Xiong S."/>
            <person name="Wang X."/>
            <person name="Wei L."/>
            <person name="Li C."/>
            <person name="Ma Q."/>
            <person name="Ju M."/>
            <person name="Zhao R."/>
            <person name="Li G."/>
            <person name="Mu C."/>
            <person name="Tian Q."/>
            <person name="Mei H."/>
            <person name="Zhang T."/>
            <person name="Gao T."/>
            <person name="Zhang H."/>
        </authorList>
    </citation>
    <scope>NUCLEOTIDE SEQUENCE</scope>
    <source>
        <strain evidence="2">KEN8</strain>
    </source>
</reference>
<dbReference type="Gene3D" id="1.10.472.10">
    <property type="entry name" value="Cyclin-like"/>
    <property type="match status" value="1"/>
</dbReference>
<dbReference type="EMBL" id="JACGWM010001940">
    <property type="protein sequence ID" value="KAL0285429.1"/>
    <property type="molecule type" value="Genomic_DNA"/>
</dbReference>
<organism evidence="2">
    <name type="scientific">Sesamum calycinum</name>
    <dbReference type="NCBI Taxonomy" id="2727403"/>
    <lineage>
        <taxon>Eukaryota</taxon>
        <taxon>Viridiplantae</taxon>
        <taxon>Streptophyta</taxon>
        <taxon>Embryophyta</taxon>
        <taxon>Tracheophyta</taxon>
        <taxon>Spermatophyta</taxon>
        <taxon>Magnoliopsida</taxon>
        <taxon>eudicotyledons</taxon>
        <taxon>Gunneridae</taxon>
        <taxon>Pentapetalae</taxon>
        <taxon>asterids</taxon>
        <taxon>lamiids</taxon>
        <taxon>Lamiales</taxon>
        <taxon>Pedaliaceae</taxon>
        <taxon>Sesamum</taxon>
    </lineage>
</organism>
<dbReference type="AlphaFoldDB" id="A0AAW2ITC3"/>
<dbReference type="InterPro" id="IPR036915">
    <property type="entry name" value="Cyclin-like_sf"/>
</dbReference>
<protein>
    <submittedName>
        <fullName evidence="2">Cyclin-D6-1</fullName>
    </submittedName>
</protein>
<feature type="domain" description="Cyclin N-terminal" evidence="1">
    <location>
        <begin position="28"/>
        <end position="126"/>
    </location>
</feature>
<dbReference type="SUPFAM" id="SSF47954">
    <property type="entry name" value="Cyclin-like"/>
    <property type="match status" value="1"/>
</dbReference>
<comment type="caution">
    <text evidence="2">The sequence shown here is derived from an EMBL/GenBank/DDBJ whole genome shotgun (WGS) entry which is preliminary data.</text>
</comment>
<dbReference type="InterPro" id="IPR006671">
    <property type="entry name" value="Cyclin_N"/>
</dbReference>
<name>A0AAW2ITC3_9LAMI</name>
<reference evidence="2" key="1">
    <citation type="submission" date="2020-06" db="EMBL/GenBank/DDBJ databases">
        <authorList>
            <person name="Li T."/>
            <person name="Hu X."/>
            <person name="Zhang T."/>
            <person name="Song X."/>
            <person name="Zhang H."/>
            <person name="Dai N."/>
            <person name="Sheng W."/>
            <person name="Hou X."/>
            <person name="Wei L."/>
        </authorList>
    </citation>
    <scope>NUCLEOTIDE SEQUENCE</scope>
    <source>
        <strain evidence="2">KEN8</strain>
        <tissue evidence="2">Leaf</tissue>
    </source>
</reference>
<evidence type="ECO:0000259" key="1">
    <source>
        <dbReference type="Pfam" id="PF00134"/>
    </source>
</evidence>
<gene>
    <name evidence="2" type="ORF">Scaly_2820400</name>
</gene>
<sequence>MEFDDDFNLENPFSNSNDDDDASFPLLLFHTETAHMPSSTYLQTLSTTRRCRCRRGRIVSLIQYYSLNFDPFSPYLAINYMDRFLSTSHYSIPLDGKPWILNLVAVSCVSLALKMRKMEFSISDFQDDLFNCYNRMQQAVVAAMDDCESVVEMGSCTPANVLDAQCFSYSSSENKQMSATGNGDIRGLKRRKTSEFAADM</sequence>
<accession>A0AAW2ITC3</accession>
<proteinExistence type="predicted"/>
<evidence type="ECO:0000313" key="2">
    <source>
        <dbReference type="EMBL" id="KAL0285429.1"/>
    </source>
</evidence>
<dbReference type="Pfam" id="PF00134">
    <property type="entry name" value="Cyclin_N"/>
    <property type="match status" value="1"/>
</dbReference>